<reference evidence="2" key="2">
    <citation type="journal article" date="2021" name="PeerJ">
        <title>Extensive microbial diversity within the chicken gut microbiome revealed by metagenomics and culture.</title>
        <authorList>
            <person name="Gilroy R."/>
            <person name="Ravi A."/>
            <person name="Getino M."/>
            <person name="Pursley I."/>
            <person name="Horton D.L."/>
            <person name="Alikhan N.F."/>
            <person name="Baker D."/>
            <person name="Gharbi K."/>
            <person name="Hall N."/>
            <person name="Watson M."/>
            <person name="Adriaenssens E.M."/>
            <person name="Foster-Nyarko E."/>
            <person name="Jarju S."/>
            <person name="Secka A."/>
            <person name="Antonio M."/>
            <person name="Oren A."/>
            <person name="Chaudhuri R.R."/>
            <person name="La Ragione R."/>
            <person name="Hildebrand F."/>
            <person name="Pallen M.J."/>
        </authorList>
    </citation>
    <scope>NUCLEOTIDE SEQUENCE</scope>
    <source>
        <strain evidence="2">9366</strain>
    </source>
</reference>
<gene>
    <name evidence="2" type="ORF">IAB07_03200</name>
</gene>
<evidence type="ECO:0000256" key="1">
    <source>
        <dbReference type="SAM" id="Phobius"/>
    </source>
</evidence>
<dbReference type="Proteomes" id="UP000824145">
    <property type="component" value="Unassembled WGS sequence"/>
</dbReference>
<name>A0A9D1MLJ7_9FIRM</name>
<keyword evidence="1" id="KW-0472">Membrane</keyword>
<comment type="caution">
    <text evidence="2">The sequence shown here is derived from an EMBL/GenBank/DDBJ whole genome shotgun (WGS) entry which is preliminary data.</text>
</comment>
<organism evidence="2 3">
    <name type="scientific">Candidatus Caccalectryoclostridium excrementigallinarum</name>
    <dbReference type="NCBI Taxonomy" id="2840710"/>
    <lineage>
        <taxon>Bacteria</taxon>
        <taxon>Bacillati</taxon>
        <taxon>Bacillota</taxon>
        <taxon>Clostridia</taxon>
        <taxon>Christensenellales</taxon>
        <taxon>Christensenellaceae</taxon>
        <taxon>Christensenellaceae incertae sedis</taxon>
        <taxon>Candidatus Caccalectryoclostridium</taxon>
    </lineage>
</organism>
<sequence length="263" mass="27775">MRNFIDFLTQHMMQAGSYEIVAAAVCAALPFLALALFAALRVTDRPSYRFKARCKAFEKRSGAITFSNAPLFGKKVLKRAGDEVFCAWRAALPGGVSAAGRVSAALLAQKSRIRSGFFLAALAGIMLTGAAFAFAGYGLSSLTAAAMSAALWLLSAAAYLIFGSIAGKVGEKKGQEAARLLLVLTAPASLPPAAIAEEARLVKKDELDKLVVQVEDMLEGGIAPQLACVILGGIEGMLDSALYCGAERLRLTNLRERVKKICA</sequence>
<feature type="transmembrane region" description="Helical" evidence="1">
    <location>
        <begin position="145"/>
        <end position="166"/>
    </location>
</feature>
<evidence type="ECO:0000313" key="2">
    <source>
        <dbReference type="EMBL" id="HIU62758.1"/>
    </source>
</evidence>
<feature type="transmembrane region" description="Helical" evidence="1">
    <location>
        <begin position="20"/>
        <end position="43"/>
    </location>
</feature>
<protein>
    <submittedName>
        <fullName evidence="2">Uncharacterized protein</fullName>
    </submittedName>
</protein>
<reference evidence="2" key="1">
    <citation type="submission" date="2020-10" db="EMBL/GenBank/DDBJ databases">
        <authorList>
            <person name="Gilroy R."/>
        </authorList>
    </citation>
    <scope>NUCLEOTIDE SEQUENCE</scope>
    <source>
        <strain evidence="2">9366</strain>
    </source>
</reference>
<dbReference type="InterPro" id="IPR036259">
    <property type="entry name" value="MFS_trans_sf"/>
</dbReference>
<keyword evidence="1" id="KW-1133">Transmembrane helix</keyword>
<keyword evidence="1" id="KW-0812">Transmembrane</keyword>
<dbReference type="EMBL" id="DVNJ01000017">
    <property type="protein sequence ID" value="HIU62758.1"/>
    <property type="molecule type" value="Genomic_DNA"/>
</dbReference>
<dbReference type="SUPFAM" id="SSF103473">
    <property type="entry name" value="MFS general substrate transporter"/>
    <property type="match status" value="1"/>
</dbReference>
<accession>A0A9D1MLJ7</accession>
<feature type="transmembrane region" description="Helical" evidence="1">
    <location>
        <begin position="117"/>
        <end position="139"/>
    </location>
</feature>
<proteinExistence type="predicted"/>
<dbReference type="AlphaFoldDB" id="A0A9D1MLJ7"/>
<evidence type="ECO:0000313" key="3">
    <source>
        <dbReference type="Proteomes" id="UP000824145"/>
    </source>
</evidence>